<organism evidence="1 2">
    <name type="scientific">Bythopirellula polymerisocia</name>
    <dbReference type="NCBI Taxonomy" id="2528003"/>
    <lineage>
        <taxon>Bacteria</taxon>
        <taxon>Pseudomonadati</taxon>
        <taxon>Planctomycetota</taxon>
        <taxon>Planctomycetia</taxon>
        <taxon>Pirellulales</taxon>
        <taxon>Lacipirellulaceae</taxon>
        <taxon>Bythopirellula</taxon>
    </lineage>
</organism>
<evidence type="ECO:0000313" key="1">
    <source>
        <dbReference type="EMBL" id="TWU25505.1"/>
    </source>
</evidence>
<dbReference type="OrthoDB" id="882910at2"/>
<accession>A0A5C6CN50</accession>
<dbReference type="RefSeq" id="WP_146451110.1">
    <property type="nucleotide sequence ID" value="NZ_SJPS01000004.1"/>
</dbReference>
<proteinExistence type="predicted"/>
<name>A0A5C6CN50_9BACT</name>
<protein>
    <submittedName>
        <fullName evidence="1">Uncharacterized protein</fullName>
    </submittedName>
</protein>
<dbReference type="Proteomes" id="UP000318437">
    <property type="component" value="Unassembled WGS sequence"/>
</dbReference>
<evidence type="ECO:0000313" key="2">
    <source>
        <dbReference type="Proteomes" id="UP000318437"/>
    </source>
</evidence>
<reference evidence="1 2" key="1">
    <citation type="submission" date="2019-02" db="EMBL/GenBank/DDBJ databases">
        <title>Deep-cultivation of Planctomycetes and their phenomic and genomic characterization uncovers novel biology.</title>
        <authorList>
            <person name="Wiegand S."/>
            <person name="Jogler M."/>
            <person name="Boedeker C."/>
            <person name="Pinto D."/>
            <person name="Vollmers J."/>
            <person name="Rivas-Marin E."/>
            <person name="Kohn T."/>
            <person name="Peeters S.H."/>
            <person name="Heuer A."/>
            <person name="Rast P."/>
            <person name="Oberbeckmann S."/>
            <person name="Bunk B."/>
            <person name="Jeske O."/>
            <person name="Meyerdierks A."/>
            <person name="Storesund J.E."/>
            <person name="Kallscheuer N."/>
            <person name="Luecker S."/>
            <person name="Lage O.M."/>
            <person name="Pohl T."/>
            <person name="Merkel B.J."/>
            <person name="Hornburger P."/>
            <person name="Mueller R.-W."/>
            <person name="Bruemmer F."/>
            <person name="Labrenz M."/>
            <person name="Spormann A.M."/>
            <person name="Op Den Camp H."/>
            <person name="Overmann J."/>
            <person name="Amann R."/>
            <person name="Jetten M.S.M."/>
            <person name="Mascher T."/>
            <person name="Medema M.H."/>
            <person name="Devos D.P."/>
            <person name="Kaster A.-K."/>
            <person name="Ovreas L."/>
            <person name="Rohde M."/>
            <person name="Galperin M.Y."/>
            <person name="Jogler C."/>
        </authorList>
    </citation>
    <scope>NUCLEOTIDE SEQUENCE [LARGE SCALE GENOMIC DNA]</scope>
    <source>
        <strain evidence="1 2">Pla144</strain>
    </source>
</reference>
<keyword evidence="2" id="KW-1185">Reference proteome</keyword>
<dbReference type="AlphaFoldDB" id="A0A5C6CN50"/>
<gene>
    <name evidence="1" type="ORF">Pla144_27100</name>
</gene>
<dbReference type="EMBL" id="SJPS01000004">
    <property type="protein sequence ID" value="TWU25505.1"/>
    <property type="molecule type" value="Genomic_DNA"/>
</dbReference>
<comment type="caution">
    <text evidence="1">The sequence shown here is derived from an EMBL/GenBank/DDBJ whole genome shotgun (WGS) entry which is preliminary data.</text>
</comment>
<sequence>MRIDELDGTIIFPNGLSISPSITQQEFIETPGFASAESKEYGTLPYIHYRFSGGCHDGKELSASVCFYDQMFLSINISANLYPPGDWDWSNYSLEVESKAKHFHDQLLEQILGKPTKGGSFLFHQIPEIDETLKKPLEWRFPWGNVYSGHDWRGGGTSFGLNFGTRHEKAHWAYKRMKGELE</sequence>